<gene>
    <name evidence="2" type="ORF">PCON_12958</name>
</gene>
<feature type="chain" id="PRO_5004651946" evidence="1">
    <location>
        <begin position="21"/>
        <end position="112"/>
    </location>
</feature>
<evidence type="ECO:0000313" key="2">
    <source>
        <dbReference type="EMBL" id="CCX32326.1"/>
    </source>
</evidence>
<sequence length="112" mass="12354">MQFSLLILLTVTALSSTASARSHSAYIHNPKCLWRNDKNGLEKGNVGCCEDKTKKDKCTPWTKDKCQEPAMAICCPENVPIPFNGKAKGCRTQFGTLFDANSFVMARRPGDV</sequence>
<organism evidence="2 3">
    <name type="scientific">Pyronema omphalodes (strain CBS 100304)</name>
    <name type="common">Pyronema confluens</name>
    <dbReference type="NCBI Taxonomy" id="1076935"/>
    <lineage>
        <taxon>Eukaryota</taxon>
        <taxon>Fungi</taxon>
        <taxon>Dikarya</taxon>
        <taxon>Ascomycota</taxon>
        <taxon>Pezizomycotina</taxon>
        <taxon>Pezizomycetes</taxon>
        <taxon>Pezizales</taxon>
        <taxon>Pyronemataceae</taxon>
        <taxon>Pyronema</taxon>
    </lineage>
</organism>
<keyword evidence="3" id="KW-1185">Reference proteome</keyword>
<protein>
    <submittedName>
        <fullName evidence="2">Uncharacterized protein</fullName>
    </submittedName>
</protein>
<accession>U4LV91</accession>
<name>U4LV91_PYROM</name>
<dbReference type="Proteomes" id="UP000018144">
    <property type="component" value="Unassembled WGS sequence"/>
</dbReference>
<dbReference type="AlphaFoldDB" id="U4LV91"/>
<evidence type="ECO:0000256" key="1">
    <source>
        <dbReference type="SAM" id="SignalP"/>
    </source>
</evidence>
<feature type="signal peptide" evidence="1">
    <location>
        <begin position="1"/>
        <end position="20"/>
    </location>
</feature>
<keyword evidence="1" id="KW-0732">Signal</keyword>
<dbReference type="EMBL" id="HF935830">
    <property type="protein sequence ID" value="CCX32326.1"/>
    <property type="molecule type" value="Genomic_DNA"/>
</dbReference>
<reference evidence="2 3" key="1">
    <citation type="journal article" date="2013" name="PLoS Genet.">
        <title>The genome and development-dependent transcriptomes of Pyronema confluens: a window into fungal evolution.</title>
        <authorList>
            <person name="Traeger S."/>
            <person name="Altegoer F."/>
            <person name="Freitag M."/>
            <person name="Gabaldon T."/>
            <person name="Kempken F."/>
            <person name="Kumar A."/>
            <person name="Marcet-Houben M."/>
            <person name="Poggeler S."/>
            <person name="Stajich J.E."/>
            <person name="Nowrousian M."/>
        </authorList>
    </citation>
    <scope>NUCLEOTIDE SEQUENCE [LARGE SCALE GENOMIC DNA]</scope>
    <source>
        <strain evidence="3">CBS 100304</strain>
        <tissue evidence="2">Vegetative mycelium</tissue>
    </source>
</reference>
<evidence type="ECO:0000313" key="3">
    <source>
        <dbReference type="Proteomes" id="UP000018144"/>
    </source>
</evidence>
<proteinExistence type="predicted"/>